<evidence type="ECO:0000256" key="1">
    <source>
        <dbReference type="ARBA" id="ARBA00009460"/>
    </source>
</evidence>
<dbReference type="Pfam" id="PF03881">
    <property type="entry name" value="Fructosamin_kin"/>
    <property type="match status" value="1"/>
</dbReference>
<dbReference type="Proteomes" id="UP000318833">
    <property type="component" value="Unassembled WGS sequence"/>
</dbReference>
<dbReference type="PANTHER" id="PTHR12149:SF8">
    <property type="entry name" value="PROTEIN-RIBULOSAMINE 3-KINASE"/>
    <property type="match status" value="1"/>
</dbReference>
<keyword evidence="5" id="KW-1185">Reference proteome</keyword>
<dbReference type="GO" id="GO:0004672">
    <property type="term" value="F:protein kinase activity"/>
    <property type="evidence" value="ECO:0007669"/>
    <property type="project" value="InterPro"/>
</dbReference>
<dbReference type="AlphaFoldDB" id="A0A554VHV2"/>
<sequence length="283" mass="32554">MISIEFKKYLEDLLSETIISIQTLSGGDINDVYLLITKTQKCVVKRNTASKFPGMFEAEAYGLKILKNSNTFTVPEILDFGRHDDNGFLILSYIEIAQPTTNFWEVFGRKLAALHQCDMSYFGLEQHNYIGNLPQYNSKCNSAAEFYISQRLQPQFKLAIKKGYVFSGLDKLYQTIESEIPNEQPSLIHGDLWSGNYIIDKNGSPCLIDPAIAYAPREMDIGMMHLFGGFNANLFETYNEVFPLVDHWNNRLPIWQLYYLLVHLNVFGSSYYKSIQKILSRYI</sequence>
<protein>
    <submittedName>
        <fullName evidence="4">Fructosamine kinase family protein</fullName>
    </submittedName>
</protein>
<keyword evidence="2 4" id="KW-0418">Kinase</keyword>
<dbReference type="PROSITE" id="PS50011">
    <property type="entry name" value="PROTEIN_KINASE_DOM"/>
    <property type="match status" value="1"/>
</dbReference>
<dbReference type="InterPro" id="IPR011009">
    <property type="entry name" value="Kinase-like_dom_sf"/>
</dbReference>
<name>A0A554VHV2_9FLAO</name>
<organism evidence="4 5">
    <name type="scientific">Aquimarina algiphila</name>
    <dbReference type="NCBI Taxonomy" id="2047982"/>
    <lineage>
        <taxon>Bacteria</taxon>
        <taxon>Pseudomonadati</taxon>
        <taxon>Bacteroidota</taxon>
        <taxon>Flavobacteriia</taxon>
        <taxon>Flavobacteriales</taxon>
        <taxon>Flavobacteriaceae</taxon>
        <taxon>Aquimarina</taxon>
    </lineage>
</organism>
<dbReference type="InterPro" id="IPR016477">
    <property type="entry name" value="Fructo-/Ketosamine-3-kinase"/>
</dbReference>
<evidence type="ECO:0000259" key="3">
    <source>
        <dbReference type="PROSITE" id="PS50011"/>
    </source>
</evidence>
<dbReference type="EMBL" id="VLNR01000037">
    <property type="protein sequence ID" value="TSE07113.1"/>
    <property type="molecule type" value="Genomic_DNA"/>
</dbReference>
<comment type="caution">
    <text evidence="4">The sequence shown here is derived from an EMBL/GenBank/DDBJ whole genome shotgun (WGS) entry which is preliminary data.</text>
</comment>
<evidence type="ECO:0000313" key="4">
    <source>
        <dbReference type="EMBL" id="TSE07113.1"/>
    </source>
</evidence>
<evidence type="ECO:0000313" key="5">
    <source>
        <dbReference type="Proteomes" id="UP000318833"/>
    </source>
</evidence>
<dbReference type="OrthoDB" id="5291879at2"/>
<keyword evidence="2" id="KW-0808">Transferase</keyword>
<comment type="similarity">
    <text evidence="1 2">Belongs to the fructosamine kinase family.</text>
</comment>
<dbReference type="Gene3D" id="3.30.200.20">
    <property type="entry name" value="Phosphorylase Kinase, domain 1"/>
    <property type="match status" value="1"/>
</dbReference>
<dbReference type="GO" id="GO:0005524">
    <property type="term" value="F:ATP binding"/>
    <property type="evidence" value="ECO:0007669"/>
    <property type="project" value="InterPro"/>
</dbReference>
<proteinExistence type="inferred from homology"/>
<dbReference type="PANTHER" id="PTHR12149">
    <property type="entry name" value="FRUCTOSAMINE 3 KINASE-RELATED PROTEIN"/>
    <property type="match status" value="1"/>
</dbReference>
<accession>A0A554VHV2</accession>
<dbReference type="PIRSF" id="PIRSF006221">
    <property type="entry name" value="Ketosamine-3-kinase"/>
    <property type="match status" value="1"/>
</dbReference>
<dbReference type="SUPFAM" id="SSF56112">
    <property type="entry name" value="Protein kinase-like (PK-like)"/>
    <property type="match status" value="1"/>
</dbReference>
<dbReference type="RefSeq" id="WP_143917282.1">
    <property type="nucleotide sequence ID" value="NZ_CANMIK010000042.1"/>
</dbReference>
<reference evidence="4 5" key="1">
    <citation type="submission" date="2019-07" db="EMBL/GenBank/DDBJ databases">
        <title>The draft genome sequence of Aquimarina algiphila M91.</title>
        <authorList>
            <person name="Meng X."/>
        </authorList>
    </citation>
    <scope>NUCLEOTIDE SEQUENCE [LARGE SCALE GENOMIC DNA]</scope>
    <source>
        <strain evidence="4 5">M91</strain>
    </source>
</reference>
<evidence type="ECO:0000256" key="2">
    <source>
        <dbReference type="PIRNR" id="PIRNR006221"/>
    </source>
</evidence>
<dbReference type="Gene3D" id="3.90.1200.10">
    <property type="match status" value="1"/>
</dbReference>
<dbReference type="InterPro" id="IPR000719">
    <property type="entry name" value="Prot_kinase_dom"/>
</dbReference>
<feature type="domain" description="Protein kinase" evidence="3">
    <location>
        <begin position="18"/>
        <end position="283"/>
    </location>
</feature>
<gene>
    <name evidence="4" type="ORF">FOF46_16990</name>
</gene>